<comment type="caution">
    <text evidence="2">The sequence shown here is derived from an EMBL/GenBank/DDBJ whole genome shotgun (WGS) entry which is preliminary data.</text>
</comment>
<organism evidence="2 3">
    <name type="scientific">Gossypium davidsonii</name>
    <name type="common">Davidson's cotton</name>
    <name type="synonym">Gossypium klotzschianum subsp. davidsonii</name>
    <dbReference type="NCBI Taxonomy" id="34287"/>
    <lineage>
        <taxon>Eukaryota</taxon>
        <taxon>Viridiplantae</taxon>
        <taxon>Streptophyta</taxon>
        <taxon>Embryophyta</taxon>
        <taxon>Tracheophyta</taxon>
        <taxon>Spermatophyta</taxon>
        <taxon>Magnoliopsida</taxon>
        <taxon>eudicotyledons</taxon>
        <taxon>Gunneridae</taxon>
        <taxon>Pentapetalae</taxon>
        <taxon>rosids</taxon>
        <taxon>malvids</taxon>
        <taxon>Malvales</taxon>
        <taxon>Malvaceae</taxon>
        <taxon>Malvoideae</taxon>
        <taxon>Gossypium</taxon>
    </lineage>
</organism>
<dbReference type="InterPro" id="IPR012337">
    <property type="entry name" value="RNaseH-like_sf"/>
</dbReference>
<dbReference type="GO" id="GO:0003676">
    <property type="term" value="F:nucleic acid binding"/>
    <property type="evidence" value="ECO:0007669"/>
    <property type="project" value="InterPro"/>
</dbReference>
<dbReference type="Proteomes" id="UP000593561">
    <property type="component" value="Unassembled WGS sequence"/>
</dbReference>
<feature type="domain" description="RNase H type-1" evidence="1">
    <location>
        <begin position="19"/>
        <end position="100"/>
    </location>
</feature>
<dbReference type="PANTHER" id="PTHR47723:SF24">
    <property type="entry name" value="RNASE H TYPE-1 DOMAIN-CONTAINING PROTEIN"/>
    <property type="match status" value="1"/>
</dbReference>
<dbReference type="Gene3D" id="3.30.420.10">
    <property type="entry name" value="Ribonuclease H-like superfamily/Ribonuclease H"/>
    <property type="match status" value="1"/>
</dbReference>
<sequence>MLMGSRLWDTTDTWANAQSLMLNCGGILDGLAFIHNMRCEGVLMQTDSLEVVQAIQDSSFSSSNSALIRRIHHLLLNAGPWIIQHCPRVYNKIIDCLAKMTFDISQGLKIFEEISREVLALSPMSQASVSIA</sequence>
<gene>
    <name evidence="2" type="ORF">Godav_027916</name>
</gene>
<evidence type="ECO:0000313" key="2">
    <source>
        <dbReference type="EMBL" id="MBA0618596.1"/>
    </source>
</evidence>
<evidence type="ECO:0000313" key="3">
    <source>
        <dbReference type="Proteomes" id="UP000593561"/>
    </source>
</evidence>
<keyword evidence="3" id="KW-1185">Reference proteome</keyword>
<name>A0A7J8RZ20_GOSDV</name>
<dbReference type="AlphaFoldDB" id="A0A7J8RZ20"/>
<dbReference type="PANTHER" id="PTHR47723">
    <property type="entry name" value="OS05G0353850 PROTEIN"/>
    <property type="match status" value="1"/>
</dbReference>
<evidence type="ECO:0000259" key="1">
    <source>
        <dbReference type="Pfam" id="PF13456"/>
    </source>
</evidence>
<reference evidence="2 3" key="1">
    <citation type="journal article" date="2019" name="Genome Biol. Evol.">
        <title>Insights into the evolution of the New World diploid cottons (Gossypium, subgenus Houzingenia) based on genome sequencing.</title>
        <authorList>
            <person name="Grover C.E."/>
            <person name="Arick M.A. 2nd"/>
            <person name="Thrash A."/>
            <person name="Conover J.L."/>
            <person name="Sanders W.S."/>
            <person name="Peterson D.G."/>
            <person name="Frelichowski J.E."/>
            <person name="Scheffler J.A."/>
            <person name="Scheffler B.E."/>
            <person name="Wendel J.F."/>
        </authorList>
    </citation>
    <scope>NUCLEOTIDE SEQUENCE [LARGE SCALE GENOMIC DNA]</scope>
    <source>
        <strain evidence="2">27</strain>
        <tissue evidence="2">Leaf</tissue>
    </source>
</reference>
<dbReference type="GO" id="GO:0004523">
    <property type="term" value="F:RNA-DNA hybrid ribonuclease activity"/>
    <property type="evidence" value="ECO:0007669"/>
    <property type="project" value="InterPro"/>
</dbReference>
<dbReference type="Pfam" id="PF13456">
    <property type="entry name" value="RVT_3"/>
    <property type="match status" value="1"/>
</dbReference>
<accession>A0A7J8RZ20</accession>
<dbReference type="InterPro" id="IPR053151">
    <property type="entry name" value="RNase_H-like"/>
</dbReference>
<dbReference type="SUPFAM" id="SSF53098">
    <property type="entry name" value="Ribonuclease H-like"/>
    <property type="match status" value="1"/>
</dbReference>
<dbReference type="EMBL" id="JABFAC010000007">
    <property type="protein sequence ID" value="MBA0618596.1"/>
    <property type="molecule type" value="Genomic_DNA"/>
</dbReference>
<protein>
    <recommendedName>
        <fullName evidence="1">RNase H type-1 domain-containing protein</fullName>
    </recommendedName>
</protein>
<dbReference type="InterPro" id="IPR036397">
    <property type="entry name" value="RNaseH_sf"/>
</dbReference>
<proteinExistence type="predicted"/>
<dbReference type="InterPro" id="IPR002156">
    <property type="entry name" value="RNaseH_domain"/>
</dbReference>